<reference evidence="3" key="1">
    <citation type="submission" date="2024-02" db="UniProtKB">
        <authorList>
            <consortium name="WormBaseParasite"/>
        </authorList>
    </citation>
    <scope>IDENTIFICATION</scope>
</reference>
<dbReference type="PANTHER" id="PTHR24416">
    <property type="entry name" value="TYROSINE-PROTEIN KINASE RECEPTOR"/>
    <property type="match status" value="1"/>
</dbReference>
<dbReference type="InterPro" id="IPR001245">
    <property type="entry name" value="Ser-Thr/Tyr_kinase_cat_dom"/>
</dbReference>
<sequence length="69" mass="8039">MRDQMMHRGRLPIRWMSREALEGQRYGEPSDVWAFGVTLWEMSKTCNKMARLLGMEVADSETGAPYEDE</sequence>
<dbReference type="WBParaSite" id="MBELARI_LOCUS3156">
    <property type="protein sequence ID" value="MBELARI_LOCUS3156"/>
    <property type="gene ID" value="MBELARI_LOCUS3156"/>
</dbReference>
<dbReference type="Gene3D" id="1.10.510.10">
    <property type="entry name" value="Transferase(Phosphotransferase) domain 1"/>
    <property type="match status" value="1"/>
</dbReference>
<feature type="domain" description="Serine-threonine/tyrosine-protein kinase catalytic" evidence="1">
    <location>
        <begin position="5"/>
        <end position="48"/>
    </location>
</feature>
<proteinExistence type="predicted"/>
<dbReference type="GO" id="GO:0005886">
    <property type="term" value="C:plasma membrane"/>
    <property type="evidence" value="ECO:0007669"/>
    <property type="project" value="TreeGrafter"/>
</dbReference>
<keyword evidence="2" id="KW-1185">Reference proteome</keyword>
<dbReference type="PANTHER" id="PTHR24416:SF617">
    <property type="entry name" value="RET ONCOGENE, ISOFORM A"/>
    <property type="match status" value="1"/>
</dbReference>
<dbReference type="GO" id="GO:0004714">
    <property type="term" value="F:transmembrane receptor protein tyrosine kinase activity"/>
    <property type="evidence" value="ECO:0007669"/>
    <property type="project" value="TreeGrafter"/>
</dbReference>
<evidence type="ECO:0000259" key="1">
    <source>
        <dbReference type="Pfam" id="PF07714"/>
    </source>
</evidence>
<name>A0AAF3F8K0_9BILA</name>
<dbReference type="InterPro" id="IPR050122">
    <property type="entry name" value="RTK"/>
</dbReference>
<evidence type="ECO:0000313" key="2">
    <source>
        <dbReference type="Proteomes" id="UP000887575"/>
    </source>
</evidence>
<organism evidence="2 3">
    <name type="scientific">Mesorhabditis belari</name>
    <dbReference type="NCBI Taxonomy" id="2138241"/>
    <lineage>
        <taxon>Eukaryota</taxon>
        <taxon>Metazoa</taxon>
        <taxon>Ecdysozoa</taxon>
        <taxon>Nematoda</taxon>
        <taxon>Chromadorea</taxon>
        <taxon>Rhabditida</taxon>
        <taxon>Rhabditina</taxon>
        <taxon>Rhabditomorpha</taxon>
        <taxon>Rhabditoidea</taxon>
        <taxon>Rhabditidae</taxon>
        <taxon>Mesorhabditinae</taxon>
        <taxon>Mesorhabditis</taxon>
    </lineage>
</organism>
<accession>A0AAF3F8K0</accession>
<dbReference type="GO" id="GO:0043235">
    <property type="term" value="C:receptor complex"/>
    <property type="evidence" value="ECO:0007669"/>
    <property type="project" value="TreeGrafter"/>
</dbReference>
<dbReference type="SUPFAM" id="SSF56112">
    <property type="entry name" value="Protein kinase-like (PK-like)"/>
    <property type="match status" value="1"/>
</dbReference>
<dbReference type="AlphaFoldDB" id="A0AAF3F8K0"/>
<evidence type="ECO:0000313" key="3">
    <source>
        <dbReference type="WBParaSite" id="MBELARI_LOCUS3156"/>
    </source>
</evidence>
<protein>
    <submittedName>
        <fullName evidence="3">Protein kinase domain-containing protein</fullName>
    </submittedName>
</protein>
<dbReference type="Proteomes" id="UP000887575">
    <property type="component" value="Unassembled WGS sequence"/>
</dbReference>
<dbReference type="GO" id="GO:0007169">
    <property type="term" value="P:cell surface receptor protein tyrosine kinase signaling pathway"/>
    <property type="evidence" value="ECO:0007669"/>
    <property type="project" value="TreeGrafter"/>
</dbReference>
<dbReference type="Pfam" id="PF07714">
    <property type="entry name" value="PK_Tyr_Ser-Thr"/>
    <property type="match status" value="1"/>
</dbReference>
<dbReference type="InterPro" id="IPR011009">
    <property type="entry name" value="Kinase-like_dom_sf"/>
</dbReference>